<comment type="caution">
    <text evidence="7">The sequence shown here is derived from an EMBL/GenBank/DDBJ whole genome shotgun (WGS) entry which is preliminary data.</text>
</comment>
<feature type="transmembrane region" description="Helical" evidence="6">
    <location>
        <begin position="171"/>
        <end position="195"/>
    </location>
</feature>
<evidence type="ECO:0000313" key="7">
    <source>
        <dbReference type="EMBL" id="HIR93671.1"/>
    </source>
</evidence>
<protein>
    <submittedName>
        <fullName evidence="7">ABC transporter permease</fullName>
    </submittedName>
</protein>
<dbReference type="AlphaFoldDB" id="A0A9D1JGP4"/>
<keyword evidence="2" id="KW-1003">Cell membrane</keyword>
<feature type="transmembrane region" description="Helical" evidence="6">
    <location>
        <begin position="216"/>
        <end position="237"/>
    </location>
</feature>
<dbReference type="Proteomes" id="UP000886841">
    <property type="component" value="Unassembled WGS sequence"/>
</dbReference>
<comment type="subcellular location">
    <subcellularLocation>
        <location evidence="1">Cell membrane</location>
        <topology evidence="1">Multi-pass membrane protein</topology>
    </subcellularLocation>
</comment>
<evidence type="ECO:0000256" key="1">
    <source>
        <dbReference type="ARBA" id="ARBA00004651"/>
    </source>
</evidence>
<evidence type="ECO:0000313" key="8">
    <source>
        <dbReference type="Proteomes" id="UP000886841"/>
    </source>
</evidence>
<sequence length="326" mass="33747">MKEKVSFGQVLKKYNLIILLAIFIVISAALSSNFLTISNFLNLLQQASIPGIVAIGMTLVILLGGIDLSVGSILAFSGMIVSLVVEKMGGSGVSVVVGSLAALAVSGILGLVNGILISRFHLPDFIASLAMMEAARGAALLVTSGNPVFGLGETFHFLGGGFIGGKVAVSGIFWIVLTVIFVLLLKYSVFGRSLFAIGGNREAAMLSGIKTKKNYALTYVISSLLAGFAGILTASWMSTGQPTAGDGYELDAIAASVIGGASLSGGVGSIAGTFGGVFLLQIITNIFNLVGLPSYYQRIAKGAIIVFALLLNQFVARENGRKSNKK</sequence>
<accession>A0A9D1JGP4</accession>
<reference evidence="7" key="2">
    <citation type="journal article" date="2021" name="PeerJ">
        <title>Extensive microbial diversity within the chicken gut microbiome revealed by metagenomics and culture.</title>
        <authorList>
            <person name="Gilroy R."/>
            <person name="Ravi A."/>
            <person name="Getino M."/>
            <person name="Pursley I."/>
            <person name="Horton D.L."/>
            <person name="Alikhan N.F."/>
            <person name="Baker D."/>
            <person name="Gharbi K."/>
            <person name="Hall N."/>
            <person name="Watson M."/>
            <person name="Adriaenssens E.M."/>
            <person name="Foster-Nyarko E."/>
            <person name="Jarju S."/>
            <person name="Secka A."/>
            <person name="Antonio M."/>
            <person name="Oren A."/>
            <person name="Chaudhuri R.R."/>
            <person name="La Ragione R."/>
            <person name="Hildebrand F."/>
            <person name="Pallen M.J."/>
        </authorList>
    </citation>
    <scope>NUCLEOTIDE SEQUENCE</scope>
    <source>
        <strain evidence="7">ChiSxjej1B13-7041</strain>
    </source>
</reference>
<dbReference type="PANTHER" id="PTHR32196">
    <property type="entry name" value="ABC TRANSPORTER PERMEASE PROTEIN YPHD-RELATED-RELATED"/>
    <property type="match status" value="1"/>
</dbReference>
<evidence type="ECO:0000256" key="5">
    <source>
        <dbReference type="ARBA" id="ARBA00023136"/>
    </source>
</evidence>
<feature type="transmembrane region" description="Helical" evidence="6">
    <location>
        <begin position="138"/>
        <end position="159"/>
    </location>
</feature>
<proteinExistence type="predicted"/>
<name>A0A9D1JGP4_9FIRM</name>
<gene>
    <name evidence="7" type="ORF">IAB98_09665</name>
</gene>
<feature type="transmembrane region" description="Helical" evidence="6">
    <location>
        <begin position="299"/>
        <end position="316"/>
    </location>
</feature>
<organism evidence="7 8">
    <name type="scientific">Candidatus Egerieimonas intestinavium</name>
    <dbReference type="NCBI Taxonomy" id="2840777"/>
    <lineage>
        <taxon>Bacteria</taxon>
        <taxon>Bacillati</taxon>
        <taxon>Bacillota</taxon>
        <taxon>Clostridia</taxon>
        <taxon>Lachnospirales</taxon>
        <taxon>Lachnospiraceae</taxon>
        <taxon>Lachnospiraceae incertae sedis</taxon>
        <taxon>Candidatus Egerieimonas</taxon>
    </lineage>
</organism>
<dbReference type="PANTHER" id="PTHR32196:SF72">
    <property type="entry name" value="RIBOSE IMPORT PERMEASE PROTEIN RBSC"/>
    <property type="match status" value="1"/>
</dbReference>
<feature type="transmembrane region" description="Helical" evidence="6">
    <location>
        <begin position="16"/>
        <end position="41"/>
    </location>
</feature>
<feature type="transmembrane region" description="Helical" evidence="6">
    <location>
        <begin position="257"/>
        <end position="287"/>
    </location>
</feature>
<dbReference type="GO" id="GO:0022857">
    <property type="term" value="F:transmembrane transporter activity"/>
    <property type="evidence" value="ECO:0007669"/>
    <property type="project" value="InterPro"/>
</dbReference>
<feature type="transmembrane region" description="Helical" evidence="6">
    <location>
        <begin position="93"/>
        <end position="117"/>
    </location>
</feature>
<dbReference type="GO" id="GO:0005886">
    <property type="term" value="C:plasma membrane"/>
    <property type="evidence" value="ECO:0007669"/>
    <property type="project" value="UniProtKB-SubCell"/>
</dbReference>
<dbReference type="EMBL" id="DVHU01000085">
    <property type="protein sequence ID" value="HIR93671.1"/>
    <property type="molecule type" value="Genomic_DNA"/>
</dbReference>
<reference evidence="7" key="1">
    <citation type="submission" date="2020-10" db="EMBL/GenBank/DDBJ databases">
        <authorList>
            <person name="Gilroy R."/>
        </authorList>
    </citation>
    <scope>NUCLEOTIDE SEQUENCE</scope>
    <source>
        <strain evidence="7">ChiSxjej1B13-7041</strain>
    </source>
</reference>
<keyword evidence="5 6" id="KW-0472">Membrane</keyword>
<dbReference type="Pfam" id="PF02653">
    <property type="entry name" value="BPD_transp_2"/>
    <property type="match status" value="1"/>
</dbReference>
<evidence type="ECO:0000256" key="2">
    <source>
        <dbReference type="ARBA" id="ARBA00022475"/>
    </source>
</evidence>
<evidence type="ECO:0000256" key="3">
    <source>
        <dbReference type="ARBA" id="ARBA00022692"/>
    </source>
</evidence>
<dbReference type="InterPro" id="IPR001851">
    <property type="entry name" value="ABC_transp_permease"/>
</dbReference>
<dbReference type="CDD" id="cd06579">
    <property type="entry name" value="TM_PBP1_transp_AraH_like"/>
    <property type="match status" value="1"/>
</dbReference>
<keyword evidence="3 6" id="KW-0812">Transmembrane</keyword>
<feature type="transmembrane region" description="Helical" evidence="6">
    <location>
        <begin position="53"/>
        <end position="81"/>
    </location>
</feature>
<evidence type="ECO:0000256" key="6">
    <source>
        <dbReference type="SAM" id="Phobius"/>
    </source>
</evidence>
<keyword evidence="4 6" id="KW-1133">Transmembrane helix</keyword>
<evidence type="ECO:0000256" key="4">
    <source>
        <dbReference type="ARBA" id="ARBA00022989"/>
    </source>
</evidence>